<dbReference type="Proteomes" id="UP000053370">
    <property type="component" value="Unassembled WGS sequence"/>
</dbReference>
<dbReference type="NCBIfam" id="TIGR00254">
    <property type="entry name" value="GGDEF"/>
    <property type="match status" value="1"/>
</dbReference>
<dbReference type="InterPro" id="IPR043128">
    <property type="entry name" value="Rev_trsase/Diguanyl_cyclase"/>
</dbReference>
<dbReference type="OrthoDB" id="155880at2"/>
<feature type="domain" description="GGDEF" evidence="2">
    <location>
        <begin position="383"/>
        <end position="517"/>
    </location>
</feature>
<dbReference type="SMART" id="SM00267">
    <property type="entry name" value="GGDEF"/>
    <property type="match status" value="1"/>
</dbReference>
<dbReference type="InterPro" id="IPR031621">
    <property type="entry name" value="HisKA_7TM"/>
</dbReference>
<feature type="transmembrane region" description="Helical" evidence="1">
    <location>
        <begin position="103"/>
        <end position="123"/>
    </location>
</feature>
<organism evidence="3">
    <name type="scientific">Flexilinea flocculi</name>
    <dbReference type="NCBI Taxonomy" id="1678840"/>
    <lineage>
        <taxon>Bacteria</taxon>
        <taxon>Bacillati</taxon>
        <taxon>Chloroflexota</taxon>
        <taxon>Anaerolineae</taxon>
        <taxon>Anaerolineales</taxon>
        <taxon>Anaerolineaceae</taxon>
        <taxon>Flexilinea</taxon>
    </lineage>
</organism>
<dbReference type="FunFam" id="3.30.70.270:FF:000001">
    <property type="entry name" value="Diguanylate cyclase domain protein"/>
    <property type="match status" value="1"/>
</dbReference>
<feature type="transmembrane region" description="Helical" evidence="1">
    <location>
        <begin position="211"/>
        <end position="236"/>
    </location>
</feature>
<dbReference type="STRING" id="1678840.ATC1_13822"/>
<dbReference type="SUPFAM" id="SSF55073">
    <property type="entry name" value="Nucleotide cyclase"/>
    <property type="match status" value="1"/>
</dbReference>
<sequence>MIRLIVISILFLSTIILVSLAIITISKRKIVGKSAIYLACCLAAISLYCFGYGLELSSNSQEEVIFWVRFEHIGIQFLAPFWFIFVLYQTAHTKWINIYSKTVLFGIAFFFYFCSQTLGRLNWMHKNPRINWVHGMPIFDYDATPIMTMAVVYMSLLVITCFLLLTMLMIHSAPALKSRTLILWIGSFIPWISELIYFFGFSLYDLDIAPIAFTISGIIASIGILKYNILTVVPLARSLIFDGMRDAALVLNLNGEIIDFNYRLTKIFPFVNHHAVGKLASDVFASHPEIQSLLESNKISKIEISVNQNGIIHFYQVNQSELNDRSGNKVGYVVTFYFYTEIKKLVNKLEEFATHDQLTGVNNRRRFIELAETEIKRSIRYCRFFAVVLFDLDHFKQINDRFGHLAGDVVLKAVARTCQEGLRSSDVFGRFGGEEFVFLLPETNLDDGQFFAERMRSAIQNLSLLEFGIDTNITASFGVTSYESQDSIELEEMLRAADQALYQAKFTGRNRVCSCPVEKSNLQH</sequence>
<gene>
    <name evidence="3" type="ORF">ATC1_13822</name>
</gene>
<feature type="transmembrane region" description="Helical" evidence="1">
    <location>
        <begin position="143"/>
        <end position="169"/>
    </location>
</feature>
<dbReference type="CDD" id="cd01949">
    <property type="entry name" value="GGDEF"/>
    <property type="match status" value="1"/>
</dbReference>
<proteinExistence type="predicted"/>
<dbReference type="InterPro" id="IPR000160">
    <property type="entry name" value="GGDEF_dom"/>
</dbReference>
<accession>A0A0S7BVT6</accession>
<reference evidence="3" key="1">
    <citation type="journal article" date="2015" name="Genome Announc.">
        <title>Draft Genome Sequence of Anaerolineae Strain TC1, a Novel Isolate from a Methanogenic Wastewater Treatment System.</title>
        <authorList>
            <person name="Matsuura N."/>
            <person name="Tourlousse D.M."/>
            <person name="Sun L."/>
            <person name="Toyonaga M."/>
            <person name="Kuroda K."/>
            <person name="Ohashi A."/>
            <person name="Cruz R."/>
            <person name="Yamaguchi T."/>
            <person name="Sekiguchi Y."/>
        </authorList>
    </citation>
    <scope>NUCLEOTIDE SEQUENCE [LARGE SCALE GENOMIC DNA]</scope>
    <source>
        <strain evidence="3">TC1</strain>
    </source>
</reference>
<dbReference type="RefSeq" id="WP_062280850.1">
    <property type="nucleotide sequence ID" value="NZ_DF968181.1"/>
</dbReference>
<evidence type="ECO:0000313" key="4">
    <source>
        <dbReference type="Proteomes" id="UP000053370"/>
    </source>
</evidence>
<dbReference type="Pfam" id="PF16927">
    <property type="entry name" value="HisKA_7TM"/>
    <property type="match status" value="1"/>
</dbReference>
<dbReference type="PANTHER" id="PTHR45138">
    <property type="entry name" value="REGULATORY COMPONENTS OF SENSORY TRANSDUCTION SYSTEM"/>
    <property type="match status" value="1"/>
</dbReference>
<keyword evidence="4" id="KW-1185">Reference proteome</keyword>
<feature type="transmembrane region" description="Helical" evidence="1">
    <location>
        <begin position="35"/>
        <end position="53"/>
    </location>
</feature>
<name>A0A0S7BVT6_9CHLR</name>
<dbReference type="InterPro" id="IPR050469">
    <property type="entry name" value="Diguanylate_Cyclase"/>
</dbReference>
<dbReference type="AlphaFoldDB" id="A0A0S7BVT6"/>
<keyword evidence="1" id="KW-0812">Transmembrane</keyword>
<dbReference type="EMBL" id="DF968181">
    <property type="protein sequence ID" value="GAP40841.1"/>
    <property type="molecule type" value="Genomic_DNA"/>
</dbReference>
<dbReference type="SUPFAM" id="SSF55785">
    <property type="entry name" value="PYP-like sensor domain (PAS domain)"/>
    <property type="match status" value="1"/>
</dbReference>
<evidence type="ECO:0000313" key="3">
    <source>
        <dbReference type="EMBL" id="GAP40841.1"/>
    </source>
</evidence>
<feature type="transmembrane region" description="Helical" evidence="1">
    <location>
        <begin position="6"/>
        <end position="23"/>
    </location>
</feature>
<dbReference type="Pfam" id="PF00990">
    <property type="entry name" value="GGDEF"/>
    <property type="match status" value="1"/>
</dbReference>
<protein>
    <submittedName>
        <fullName evidence="3">Protein containing diguanylate cyclase (GGDEF) domain</fullName>
    </submittedName>
</protein>
<dbReference type="InterPro" id="IPR035965">
    <property type="entry name" value="PAS-like_dom_sf"/>
</dbReference>
<dbReference type="Gene3D" id="3.30.70.270">
    <property type="match status" value="1"/>
</dbReference>
<keyword evidence="1" id="KW-0472">Membrane</keyword>
<dbReference type="InterPro" id="IPR029787">
    <property type="entry name" value="Nucleotide_cyclase"/>
</dbReference>
<dbReference type="PROSITE" id="PS50887">
    <property type="entry name" value="GGDEF"/>
    <property type="match status" value="1"/>
</dbReference>
<dbReference type="PANTHER" id="PTHR45138:SF9">
    <property type="entry name" value="DIGUANYLATE CYCLASE DGCM-RELATED"/>
    <property type="match status" value="1"/>
</dbReference>
<feature type="transmembrane region" description="Helical" evidence="1">
    <location>
        <begin position="181"/>
        <end position="199"/>
    </location>
</feature>
<dbReference type="Gene3D" id="3.30.450.20">
    <property type="entry name" value="PAS domain"/>
    <property type="match status" value="1"/>
</dbReference>
<feature type="transmembrane region" description="Helical" evidence="1">
    <location>
        <begin position="73"/>
        <end position="91"/>
    </location>
</feature>
<keyword evidence="1" id="KW-1133">Transmembrane helix</keyword>
<dbReference type="GO" id="GO:0052621">
    <property type="term" value="F:diguanylate cyclase activity"/>
    <property type="evidence" value="ECO:0007669"/>
    <property type="project" value="TreeGrafter"/>
</dbReference>
<evidence type="ECO:0000256" key="1">
    <source>
        <dbReference type="SAM" id="Phobius"/>
    </source>
</evidence>
<evidence type="ECO:0000259" key="2">
    <source>
        <dbReference type="PROSITE" id="PS50887"/>
    </source>
</evidence>